<protein>
    <submittedName>
        <fullName evidence="1">Uncharacterized protein</fullName>
    </submittedName>
</protein>
<dbReference type="Proteomes" id="UP001234297">
    <property type="component" value="Chromosome 8"/>
</dbReference>
<proteinExistence type="predicted"/>
<dbReference type="EMBL" id="CM056816">
    <property type="protein sequence ID" value="KAJ8634201.1"/>
    <property type="molecule type" value="Genomic_DNA"/>
</dbReference>
<organism evidence="1 2">
    <name type="scientific">Persea americana</name>
    <name type="common">Avocado</name>
    <dbReference type="NCBI Taxonomy" id="3435"/>
    <lineage>
        <taxon>Eukaryota</taxon>
        <taxon>Viridiplantae</taxon>
        <taxon>Streptophyta</taxon>
        <taxon>Embryophyta</taxon>
        <taxon>Tracheophyta</taxon>
        <taxon>Spermatophyta</taxon>
        <taxon>Magnoliopsida</taxon>
        <taxon>Magnoliidae</taxon>
        <taxon>Laurales</taxon>
        <taxon>Lauraceae</taxon>
        <taxon>Persea</taxon>
    </lineage>
</organism>
<reference evidence="1 2" key="1">
    <citation type="journal article" date="2022" name="Hortic Res">
        <title>A haplotype resolved chromosomal level avocado genome allows analysis of novel avocado genes.</title>
        <authorList>
            <person name="Nath O."/>
            <person name="Fletcher S.J."/>
            <person name="Hayward A."/>
            <person name="Shaw L.M."/>
            <person name="Masouleh A.K."/>
            <person name="Furtado A."/>
            <person name="Henry R.J."/>
            <person name="Mitter N."/>
        </authorList>
    </citation>
    <scope>NUCLEOTIDE SEQUENCE [LARGE SCALE GENOMIC DNA]</scope>
    <source>
        <strain evidence="2">cv. Hass</strain>
    </source>
</reference>
<sequence>MNGSVANDLWMEKSFVDDDKEPDEVAGSNPREREMCSACHTVVAMRGDVHVVSYRWKEILGLETKMKRRGVKASSIGGSCTVCTL</sequence>
<name>A0ACC2LLC1_PERAE</name>
<evidence type="ECO:0000313" key="1">
    <source>
        <dbReference type="EMBL" id="KAJ8634201.1"/>
    </source>
</evidence>
<evidence type="ECO:0000313" key="2">
    <source>
        <dbReference type="Proteomes" id="UP001234297"/>
    </source>
</evidence>
<accession>A0ACC2LLC1</accession>
<keyword evidence="2" id="KW-1185">Reference proteome</keyword>
<gene>
    <name evidence="1" type="ORF">MRB53_027537</name>
</gene>
<comment type="caution">
    <text evidence="1">The sequence shown here is derived from an EMBL/GenBank/DDBJ whole genome shotgun (WGS) entry which is preliminary data.</text>
</comment>